<evidence type="ECO:0000256" key="5">
    <source>
        <dbReference type="ARBA" id="ARBA00022917"/>
    </source>
</evidence>
<dbReference type="InterPro" id="IPR014717">
    <property type="entry name" value="Transl_elong_EF1B/ribsomal_bS6"/>
</dbReference>
<dbReference type="NCBIfam" id="TIGR00489">
    <property type="entry name" value="aEF-1_beta"/>
    <property type="match status" value="1"/>
</dbReference>
<dbReference type="Pfam" id="PF00736">
    <property type="entry name" value="EF1_GNE"/>
    <property type="match status" value="1"/>
</dbReference>
<dbReference type="NCBIfam" id="NF001670">
    <property type="entry name" value="PRK00435.1"/>
    <property type="match status" value="1"/>
</dbReference>
<name>A0A0U3E180_9CREN</name>
<dbReference type="GeneID" id="30680116"/>
<dbReference type="OrthoDB" id="84643at2157"/>
<dbReference type="Gene3D" id="3.30.70.60">
    <property type="match status" value="1"/>
</dbReference>
<dbReference type="InterPro" id="IPR014038">
    <property type="entry name" value="EF1B_bsu/dsu_GNE"/>
</dbReference>
<keyword evidence="9" id="KW-1185">Reference proteome</keyword>
<dbReference type="InterPro" id="IPR004542">
    <property type="entry name" value="Transl_elong_EF1B_B_arc"/>
</dbReference>
<sequence>MVKVLVTVKVYPDSVERDLNQLEESIKSKLPENYEIIKSERIPVAFGLNLLKLYITMPEETEGGTSALEDLLKEVEGVSEVEVESVHRISY</sequence>
<evidence type="ECO:0000256" key="2">
    <source>
        <dbReference type="ARBA" id="ARBA00007411"/>
    </source>
</evidence>
<reference evidence="8 9" key="1">
    <citation type="submission" date="2013-11" db="EMBL/GenBank/DDBJ databases">
        <title>Comparative genomics of Ignicoccus.</title>
        <authorList>
            <person name="Podar M."/>
        </authorList>
    </citation>
    <scope>NUCLEOTIDE SEQUENCE [LARGE SCALE GENOMIC DNA]</scope>
    <source>
        <strain evidence="8 9">DSM 13165</strain>
    </source>
</reference>
<dbReference type="AlphaFoldDB" id="A0A0U3E180"/>
<evidence type="ECO:0000256" key="3">
    <source>
        <dbReference type="ARBA" id="ARBA00017600"/>
    </source>
</evidence>
<comment type="similarity">
    <text evidence="2 6">Belongs to the EF-1-beta/EF-1-delta family.</text>
</comment>
<evidence type="ECO:0000313" key="9">
    <source>
        <dbReference type="Proteomes" id="UP000060778"/>
    </source>
</evidence>
<dbReference type="RefSeq" id="WP_075049698.1">
    <property type="nucleotide sequence ID" value="NZ_CP006867.1"/>
</dbReference>
<dbReference type="Proteomes" id="UP000060778">
    <property type="component" value="Chromosome"/>
</dbReference>
<evidence type="ECO:0000256" key="1">
    <source>
        <dbReference type="ARBA" id="ARBA00003815"/>
    </source>
</evidence>
<dbReference type="SMART" id="SM00888">
    <property type="entry name" value="EF1_GNE"/>
    <property type="match status" value="1"/>
</dbReference>
<proteinExistence type="inferred from homology"/>
<gene>
    <name evidence="6" type="primary">ef1b</name>
    <name evidence="8" type="ORF">EYM_03610</name>
</gene>
<keyword evidence="4 6" id="KW-0251">Elongation factor</keyword>
<feature type="domain" description="Translation elongation factor EF1B beta/delta subunit guanine nucleotide exchange" evidence="7">
    <location>
        <begin position="3"/>
        <end position="89"/>
    </location>
</feature>
<dbReference type="PANTHER" id="PTHR39647">
    <property type="entry name" value="ELONGATION FACTOR 1-BETA"/>
    <property type="match status" value="1"/>
</dbReference>
<dbReference type="PIRSF" id="PIRSF006521">
    <property type="entry name" value="Transl_elong_EF1B_B_arc"/>
    <property type="match status" value="1"/>
</dbReference>
<dbReference type="GO" id="GO:0003746">
    <property type="term" value="F:translation elongation factor activity"/>
    <property type="evidence" value="ECO:0007669"/>
    <property type="project" value="UniProtKB-UniRule"/>
</dbReference>
<evidence type="ECO:0000259" key="7">
    <source>
        <dbReference type="SMART" id="SM00888"/>
    </source>
</evidence>
<dbReference type="InterPro" id="IPR036219">
    <property type="entry name" value="eEF-1beta-like_sf"/>
</dbReference>
<evidence type="ECO:0000313" key="8">
    <source>
        <dbReference type="EMBL" id="ALU11675.1"/>
    </source>
</evidence>
<dbReference type="EMBL" id="CP006867">
    <property type="protein sequence ID" value="ALU11675.1"/>
    <property type="molecule type" value="Genomic_DNA"/>
</dbReference>
<protein>
    <recommendedName>
        <fullName evidence="3 6">Elongation factor 1-beta</fullName>
        <shortName evidence="6">EF-1-beta</shortName>
    </recommendedName>
    <alternativeName>
        <fullName evidence="6">aEF-1beta</fullName>
    </alternativeName>
</protein>
<evidence type="ECO:0000256" key="6">
    <source>
        <dbReference type="HAMAP-Rule" id="MF_00043"/>
    </source>
</evidence>
<dbReference type="CDD" id="cd00292">
    <property type="entry name" value="EF1B"/>
    <property type="match status" value="1"/>
</dbReference>
<dbReference type="SUPFAM" id="SSF54984">
    <property type="entry name" value="eEF-1beta-like"/>
    <property type="match status" value="1"/>
</dbReference>
<dbReference type="KEGG" id="iis:EYM_03610"/>
<evidence type="ECO:0000256" key="4">
    <source>
        <dbReference type="ARBA" id="ARBA00022768"/>
    </source>
</evidence>
<organism evidence="8 9">
    <name type="scientific">Ignicoccus islandicus DSM 13165</name>
    <dbReference type="NCBI Taxonomy" id="940295"/>
    <lineage>
        <taxon>Archaea</taxon>
        <taxon>Thermoproteota</taxon>
        <taxon>Thermoprotei</taxon>
        <taxon>Desulfurococcales</taxon>
        <taxon>Desulfurococcaceae</taxon>
        <taxon>Ignicoccus</taxon>
    </lineage>
</organism>
<keyword evidence="5 6" id="KW-0648">Protein biosynthesis</keyword>
<dbReference type="STRING" id="940295.EYM_03610"/>
<accession>A0A0U3E180</accession>
<dbReference type="HAMAP" id="MF_00043">
    <property type="entry name" value="EF1_beta"/>
    <property type="match status" value="1"/>
</dbReference>
<comment type="function">
    <text evidence="1 6">Promotes the exchange of GDP for GTP in EF-1-alpha/GDP, thus allowing the regeneration of EF-1-alpha/GTP that could then be used to form the ternary complex EF-1-alpha/GTP/AAtRNA.</text>
</comment>
<dbReference type="PANTHER" id="PTHR39647:SF1">
    <property type="entry name" value="ELONGATION FACTOR 1-BETA"/>
    <property type="match status" value="1"/>
</dbReference>